<feature type="domain" description="Rcc01698-like C-terminal" evidence="3">
    <location>
        <begin position="1013"/>
        <end position="1104"/>
    </location>
</feature>
<evidence type="ECO:0000313" key="4">
    <source>
        <dbReference type="EMBL" id="PRD51155.1"/>
    </source>
</evidence>
<evidence type="ECO:0000259" key="2">
    <source>
        <dbReference type="Pfam" id="PF13550"/>
    </source>
</evidence>
<dbReference type="InterPro" id="IPR056490">
    <property type="entry name" value="Rcc01698_C"/>
</dbReference>
<dbReference type="Pfam" id="PF13547">
    <property type="entry name" value="GTA_TIM"/>
    <property type="match status" value="1"/>
</dbReference>
<evidence type="ECO:0000259" key="3">
    <source>
        <dbReference type="Pfam" id="PF23666"/>
    </source>
</evidence>
<comment type="caution">
    <text evidence="4">The sequence shown here is derived from an EMBL/GenBank/DDBJ whole genome shotgun (WGS) entry which is preliminary data.</text>
</comment>
<protein>
    <submittedName>
        <fullName evidence="4">Host specificity protein</fullName>
    </submittedName>
</protein>
<dbReference type="InterPro" id="IPR017853">
    <property type="entry name" value="GH"/>
</dbReference>
<organism evidence="4 5">
    <name type="scientific">Phyllobacterium myrsinacearum</name>
    <dbReference type="NCBI Taxonomy" id="28101"/>
    <lineage>
        <taxon>Bacteria</taxon>
        <taxon>Pseudomonadati</taxon>
        <taxon>Pseudomonadota</taxon>
        <taxon>Alphaproteobacteria</taxon>
        <taxon>Hyphomicrobiales</taxon>
        <taxon>Phyllobacteriaceae</taxon>
        <taxon>Phyllobacterium</taxon>
    </lineage>
</organism>
<proteinExistence type="predicted"/>
<keyword evidence="5" id="KW-1185">Reference proteome</keyword>
<dbReference type="InterPro" id="IPR032876">
    <property type="entry name" value="J_dom"/>
</dbReference>
<sequence length="1274" mass="137965">MATLILQGVGAYIGSAVSSLGAYLIDRAFSGTKHIEGPRLASMKPMTAEEGAALPKVYGAVRLTGTLIWATRFEEVKSTHRSGAKGGPKVTDYSYAGNFAIALAEGEISLVRRIWADGREVDQNAVTLRVHKGSASQLPDPLIEAKQGTGNAPAYRNTAYVVFERFPLEVYGNRIPQFQFEVVRAVAALARDLKAVALIPGATEFGLSPTPVTCEPAPGETRGLNRNCLRGATDWQASLDELQALCPSLENVAIVVPWFGTDLRAGHCRIRPGVMDREGYDESEAWRAGNVDRDGAHLMSRSGDCAAYGGTPSDRSVIEAIRAAKARGLKVTLYPFLMLDIAAGNTLPDPHGGITQAAYPWRGRISCHPAPYRPGSSNGTDAAAAEVAAFLGAAEIRSFGTDDGSVIYRGKADDWGYRRFILHLAHLAVCAGGVDAFLLGSELCGLTSIRGTGDSFPFVSGLCALADDVRAVLGSGCILTYGADWTEYFGHHPQDGSNDVFFHLDPLWAHPAIGAVGVDNYMPLSDWRDEDYSAPSANGFSGPYDLKALQGQIASGEGFDWYYVSDADRTARRRTPVTDGSGKPWVYRYKDIEAWWKNPHYNRKGGVESAQATAWQPMGKPVWLTELGCPAVDKGPNQPNVFPDAKSSEGAFPYFSGHGRSDLAQNRFLRAHLDHWRSHGGSMLNTSRVYVWAWDTRPFPEFPLSRKLWSDGDNWTSGHWLNGRLSGVALDELIGAVLADFGVDGVDASAADGFVSGLIVEEPAHARSVLEPLLEVFGINAFEDGATLVFQSAARMPAQTTLIDEFVEPDDRGPVQQKLHEIMEQPARVEIAYRDAMLDYQVAMASASRPDGKGTENLAVAAMLEAGQVKGLAEDWLQARRAARRTISFELPWKHAALTVGSRIRLDGSAPVKDYIVTSIEDGATRRVEAKGLPRHVPHADRAGLPASAMAATAAVFGRPRFHLCDLPMWPGAENPLDQLRVAAFARPWAGASVHVSPEDTGFAARAVLPERAVMGRLAKACPGGASGRLLNNTGLEIDLHFGALRSTTLPQLFNGANSALLASPDGQWEILQFHHAEEIAADRWRLSGLLRGQCGTEREALQPREKDTPFILLDGAVMPAGLKARETGLVLRWRIGAAGQDFSDRYFSTVTIAGGIRALEPLEPVHLSCRADDRGDLHITWIRRGRIDADSWLATEIPLGEEREAYRVEIRNSGKLIRSAEVARPQWLYPAALRLADFGSLASAVNFSVAMISSAAGTGRFARAIFDTQTKSL</sequence>
<dbReference type="RefSeq" id="WP_105736068.1">
    <property type="nucleotide sequence ID" value="NZ_PVBT01000006.1"/>
</dbReference>
<dbReference type="CDD" id="cd19607">
    <property type="entry name" value="GTA_TIM-barrel-like"/>
    <property type="match status" value="1"/>
</dbReference>
<dbReference type="Pfam" id="PF13550">
    <property type="entry name" value="Phage-tail_3"/>
    <property type="match status" value="1"/>
</dbReference>
<reference evidence="4 5" key="1">
    <citation type="submission" date="2018-02" db="EMBL/GenBank/DDBJ databases">
        <title>The draft genome of Phyllobacterium myrsinacearum DSM5892.</title>
        <authorList>
            <person name="Li L."/>
            <person name="Liu L."/>
            <person name="Zhang X."/>
            <person name="Wang T."/>
        </authorList>
    </citation>
    <scope>NUCLEOTIDE SEQUENCE [LARGE SCALE GENOMIC DNA]</scope>
    <source>
        <strain evidence="4 5">DSM 5892</strain>
    </source>
</reference>
<dbReference type="EMBL" id="PVBT01000006">
    <property type="protein sequence ID" value="PRD51155.1"/>
    <property type="molecule type" value="Genomic_DNA"/>
</dbReference>
<accession>A0A2S9JE35</accession>
<evidence type="ECO:0000313" key="5">
    <source>
        <dbReference type="Proteomes" id="UP000238563"/>
    </source>
</evidence>
<feature type="domain" description="Tip attachment protein J" evidence="2">
    <location>
        <begin position="763"/>
        <end position="921"/>
    </location>
</feature>
<dbReference type="OrthoDB" id="8445115at2"/>
<gene>
    <name evidence="4" type="ORF">C5750_20200</name>
</gene>
<dbReference type="InterPro" id="IPR025195">
    <property type="entry name" value="GTA_TIM_dom"/>
</dbReference>
<feature type="domain" description="GTA TIM-barrel-like" evidence="1">
    <location>
        <begin position="415"/>
        <end position="703"/>
    </location>
</feature>
<dbReference type="Gene3D" id="3.20.20.80">
    <property type="entry name" value="Glycosidases"/>
    <property type="match status" value="1"/>
</dbReference>
<dbReference type="Pfam" id="PF23666">
    <property type="entry name" value="Rcc01698_C"/>
    <property type="match status" value="1"/>
</dbReference>
<dbReference type="SUPFAM" id="SSF51445">
    <property type="entry name" value="(Trans)glycosidases"/>
    <property type="match status" value="1"/>
</dbReference>
<dbReference type="Proteomes" id="UP000238563">
    <property type="component" value="Unassembled WGS sequence"/>
</dbReference>
<dbReference type="AlphaFoldDB" id="A0A2S9JE35"/>
<evidence type="ECO:0000259" key="1">
    <source>
        <dbReference type="Pfam" id="PF13547"/>
    </source>
</evidence>
<name>A0A2S9JE35_9HYPH</name>